<feature type="compositionally biased region" description="Polar residues" evidence="1">
    <location>
        <begin position="376"/>
        <end position="388"/>
    </location>
</feature>
<sequence>MSRTPSVASDRHSTVSGLTANYFSTNPENVNPAPAYVAPFGAKQVVSEHRAAVKPSSSDDERETPNKEDVQFSEPALSLVNSFLDQLLFSFLSTARSTSLLALKPAVIEVLKHRLARDAIASAEDELKELLSGGDEEEELNTKQNAAENSRRWDLELVWKRTRLRAMVYMRLGEMEADDEERYVKEEELFQGTERRFSQNSGLVSWAAAIFLTGVLEYVAEQTLQAAGNAAYSRDKRQHRSTQTTSSSDEQKPVIVEEHDVEKVALSPTLGRLWRTWRKLLRGNPVPAMSNHRSALGRLSTESLGRPHSLSNGAEGSVNGDHARAIRLDDVPEMEYPEHVLASNIPLPLGDRRRDVDEIEVPGLARDPDVEETVYGETTPTGRRNSFTGPLVYRNNGGLPTPDSTEPLEQSLFQKPALMRQRSSSVPTPARTPTVADVLKHAPGVFPEEATGEDEQAETGAAEYRKRDAARDQEGEKEPKANATEMAAHKHSSPDVKGLLDKVVAHAPPDETAEQAKQSENHGLLAGAVAGATAAAAAATAMVLSKEYDPYKPVHGAASIDHKALQLTKSAEAPEPVRSTVSNARAEEWDTHKSLIDMKSLLGSGQVSKRSSARPQTPPKPVRNGSDESRSSYTLGEGGVPGIPQQSPARRQHMANKPAAEDPSVANGIGVATTSGGRLASSPSAEEMQARDVKKRPAKLHLPGTPQRTTFDGSNGVKKNESPKTARDFLESRSLPALSDRPENNRLSQPAPVEQARPPPFKQPQKRRSIPGVAFTSAAATPVVERNPHRQSWSAAVQQQRDHHDGVARPLSVPAVPSVPAAHKSTITATPVQEHPVVQRMASLKRNERKSEAPVDGDHALTSASIRGPEDFDMFVQGAETVKYTLTPETVRDRPARAPTSGYDKPRSPVELSSAPSVSRRRPPTNPTADPGDGRTGRSMVAKQATSAILAATTTTTNDEEDRRSRDKEKRRSVSKPPPRNVSAHRKSGLMAREPRVVTDSTQDFADFIRSTGPSKAQEVKPVINPANISTTSLHSLRSAHINGASSRASSVASEDRARSMTRASIQAENVPPVPPVPHKSRSSMKPRSGSSAANGNSELIDFIRSGPNEDGQQRISRSVAPFRSTMDSDQLQPMGDQINGGKPQGLKLDTNVGPTQGPPSAKSQRNAAQTVHPAHSGEPQRLAMNPPTSPAAEPVAGRRRYRNKDPYAIDMEDDDEDLLTALPKNTRQEESLMDFLNNTEPPKDNAPRPLVNGSGAQARNTMNRARDRAKHPWPTLWRSRFRATSFRFRDAYGDASKDKPAASGFGSFSKQSSTKDLADFLKNSGPEEDKTAPAPSVGRQSKLSPKDAAKAQKKIEKDSILTKGKRGFFGKAMRRKTCPNAQEQRVVRNGLHATSRPLQPQDVVDVAGVPVSEAATSFECDGCSHHASFHSLENPSEDAVLRKWAQEELDEKEHQAAAATTTKKRKLITQSAALAEDDVVMLGAAVPAAGKRGSTKAKQNRSKKAGDNVSVASVD</sequence>
<feature type="region of interest" description="Disordered" evidence="1">
    <location>
        <begin position="1296"/>
        <end position="1358"/>
    </location>
</feature>
<gene>
    <name evidence="2" type="ORF">B0A55_04124</name>
</gene>
<feature type="compositionally biased region" description="Low complexity" evidence="1">
    <location>
        <begin position="808"/>
        <end position="822"/>
    </location>
</feature>
<feature type="compositionally biased region" description="Low complexity" evidence="1">
    <location>
        <begin position="945"/>
        <end position="957"/>
    </location>
</feature>
<feature type="compositionally biased region" description="Basic and acidic residues" evidence="1">
    <location>
        <begin position="48"/>
        <end position="70"/>
    </location>
</feature>
<feature type="region of interest" description="Disordered" evidence="1">
    <location>
        <begin position="1490"/>
        <end position="1516"/>
    </location>
</feature>
<evidence type="ECO:0000313" key="2">
    <source>
        <dbReference type="EMBL" id="TKA78764.1"/>
    </source>
</evidence>
<comment type="caution">
    <text evidence="2">The sequence shown here is derived from an EMBL/GenBank/DDBJ whole genome shotgun (WGS) entry which is preliminary data.</text>
</comment>
<feature type="region of interest" description="Disordered" evidence="1">
    <location>
        <begin position="228"/>
        <end position="253"/>
    </location>
</feature>
<feature type="compositionally biased region" description="Basic residues" evidence="1">
    <location>
        <begin position="1494"/>
        <end position="1504"/>
    </location>
</feature>
<feature type="compositionally biased region" description="Basic and acidic residues" evidence="1">
    <location>
        <begin position="961"/>
        <end position="972"/>
    </location>
</feature>
<organism evidence="2 3">
    <name type="scientific">Friedmanniomyces simplex</name>
    <dbReference type="NCBI Taxonomy" id="329884"/>
    <lineage>
        <taxon>Eukaryota</taxon>
        <taxon>Fungi</taxon>
        <taxon>Dikarya</taxon>
        <taxon>Ascomycota</taxon>
        <taxon>Pezizomycotina</taxon>
        <taxon>Dothideomycetes</taxon>
        <taxon>Dothideomycetidae</taxon>
        <taxon>Mycosphaerellales</taxon>
        <taxon>Teratosphaeriaceae</taxon>
        <taxon>Friedmanniomyces</taxon>
    </lineage>
</organism>
<feature type="compositionally biased region" description="Polar residues" evidence="1">
    <location>
        <begin position="1255"/>
        <end position="1264"/>
    </location>
</feature>
<feature type="compositionally biased region" description="Polar residues" evidence="1">
    <location>
        <begin position="1307"/>
        <end position="1316"/>
    </location>
</feature>
<evidence type="ECO:0000256" key="1">
    <source>
        <dbReference type="SAM" id="MobiDB-lite"/>
    </source>
</evidence>
<feature type="compositionally biased region" description="Basic and acidic residues" evidence="1">
    <location>
        <begin position="1345"/>
        <end position="1358"/>
    </location>
</feature>
<proteinExistence type="predicted"/>
<dbReference type="EMBL" id="NAJQ01000105">
    <property type="protein sequence ID" value="TKA78764.1"/>
    <property type="molecule type" value="Genomic_DNA"/>
</dbReference>
<feature type="region of interest" description="Disordered" evidence="1">
    <location>
        <begin position="443"/>
        <end position="496"/>
    </location>
</feature>
<dbReference type="GO" id="GO:0046982">
    <property type="term" value="F:protein heterodimerization activity"/>
    <property type="evidence" value="ECO:0007669"/>
    <property type="project" value="InterPro"/>
</dbReference>
<feature type="compositionally biased region" description="Polar residues" evidence="1">
    <location>
        <begin position="790"/>
        <end position="799"/>
    </location>
</feature>
<feature type="region of interest" description="Disordered" evidence="1">
    <location>
        <begin position="569"/>
        <end position="588"/>
    </location>
</feature>
<dbReference type="OrthoDB" id="5382203at2759"/>
<accession>A0A4U0XN29</accession>
<feature type="compositionally biased region" description="Basic and acidic residues" evidence="1">
    <location>
        <begin position="718"/>
        <end position="731"/>
    </location>
</feature>
<feature type="region of interest" description="Disordered" evidence="1">
    <location>
        <begin position="1043"/>
        <end position="1218"/>
    </location>
</feature>
<feature type="compositionally biased region" description="Polar residues" evidence="1">
    <location>
        <begin position="604"/>
        <end position="615"/>
    </location>
</feature>
<feature type="region of interest" description="Disordered" evidence="1">
    <location>
        <begin position="373"/>
        <end position="407"/>
    </location>
</feature>
<feature type="region of interest" description="Disordered" evidence="1">
    <location>
        <begin position="48"/>
        <end position="71"/>
    </location>
</feature>
<protein>
    <submittedName>
        <fullName evidence="2">Uncharacterized protein</fullName>
    </submittedName>
</protein>
<feature type="compositionally biased region" description="Polar residues" evidence="1">
    <location>
        <begin position="672"/>
        <end position="684"/>
    </location>
</feature>
<dbReference type="Gene3D" id="1.10.20.10">
    <property type="entry name" value="Histone, subunit A"/>
    <property type="match status" value="1"/>
</dbReference>
<keyword evidence="3" id="KW-1185">Reference proteome</keyword>
<dbReference type="Proteomes" id="UP000309340">
    <property type="component" value="Unassembled WGS sequence"/>
</dbReference>
<dbReference type="STRING" id="329884.A0A4U0XN29"/>
<feature type="compositionally biased region" description="Basic and acidic residues" evidence="1">
    <location>
        <begin position="845"/>
        <end position="859"/>
    </location>
</feature>
<evidence type="ECO:0000313" key="3">
    <source>
        <dbReference type="Proteomes" id="UP000309340"/>
    </source>
</evidence>
<feature type="compositionally biased region" description="Basic and acidic residues" evidence="1">
    <location>
        <begin position="463"/>
        <end position="480"/>
    </location>
</feature>
<dbReference type="InterPro" id="IPR009072">
    <property type="entry name" value="Histone-fold"/>
</dbReference>
<reference evidence="2 3" key="1">
    <citation type="submission" date="2017-03" db="EMBL/GenBank/DDBJ databases">
        <title>Genomes of endolithic fungi from Antarctica.</title>
        <authorList>
            <person name="Coleine C."/>
            <person name="Masonjones S."/>
            <person name="Stajich J.E."/>
        </authorList>
    </citation>
    <scope>NUCLEOTIDE SEQUENCE [LARGE SCALE GENOMIC DNA]</scope>
    <source>
        <strain evidence="2 3">CCFEE 5184</strain>
    </source>
</reference>
<feature type="region of interest" description="Disordered" evidence="1">
    <location>
        <begin position="1237"/>
        <end position="1272"/>
    </location>
</feature>
<feature type="region of interest" description="Disordered" evidence="1">
    <location>
        <begin position="604"/>
        <end position="997"/>
    </location>
</feature>
<name>A0A4U0XN29_9PEZI</name>
<feature type="compositionally biased region" description="Polar residues" evidence="1">
    <location>
        <begin position="1044"/>
        <end position="1053"/>
    </location>
</feature>